<feature type="region of interest" description="Disordered" evidence="1">
    <location>
        <begin position="246"/>
        <end position="272"/>
    </location>
</feature>
<dbReference type="Proteomes" id="UP000799440">
    <property type="component" value="Unassembled WGS sequence"/>
</dbReference>
<proteinExistence type="predicted"/>
<feature type="compositionally biased region" description="Polar residues" evidence="1">
    <location>
        <begin position="246"/>
        <end position="259"/>
    </location>
</feature>
<evidence type="ECO:0000256" key="1">
    <source>
        <dbReference type="SAM" id="MobiDB-lite"/>
    </source>
</evidence>
<keyword evidence="3" id="KW-1185">Reference proteome</keyword>
<sequence length="272" mass="28131">MGHLPMLSGFVWPSATPHTRTVVTDLVTSVGGLPGSSATSGLLPPSSSISAHSFMTSQTFVAPSVPSIFPPVFIDETTLGITIPSSAKVVPTGLPMDTLSKEVEASLITFTHAPVSSSGPEVDSPTFILPWDIQSTVVSAPGPEISFFGGGCPVHAPCPSWTITYVGGKPSHTATPGSSAILASTTPPIPVFFGNEPPPTALPAATALAVSVPDTFLTTTGIPVADLIRYPQGLLVHLTTPEDYQNRPNSRQIFSSTMSGHMDSSAWPSTPS</sequence>
<organism evidence="2 3">
    <name type="scientific">Sporormia fimetaria CBS 119925</name>
    <dbReference type="NCBI Taxonomy" id="1340428"/>
    <lineage>
        <taxon>Eukaryota</taxon>
        <taxon>Fungi</taxon>
        <taxon>Dikarya</taxon>
        <taxon>Ascomycota</taxon>
        <taxon>Pezizomycotina</taxon>
        <taxon>Dothideomycetes</taxon>
        <taxon>Pleosporomycetidae</taxon>
        <taxon>Pleosporales</taxon>
        <taxon>Sporormiaceae</taxon>
        <taxon>Sporormia</taxon>
    </lineage>
</organism>
<accession>A0A6A6UWT8</accession>
<dbReference type="EMBL" id="MU006622">
    <property type="protein sequence ID" value="KAF2741850.1"/>
    <property type="molecule type" value="Genomic_DNA"/>
</dbReference>
<evidence type="ECO:0000313" key="3">
    <source>
        <dbReference type="Proteomes" id="UP000799440"/>
    </source>
</evidence>
<evidence type="ECO:0000313" key="2">
    <source>
        <dbReference type="EMBL" id="KAF2741850.1"/>
    </source>
</evidence>
<protein>
    <submittedName>
        <fullName evidence="2">Uncharacterized protein</fullName>
    </submittedName>
</protein>
<reference evidence="2" key="1">
    <citation type="journal article" date="2020" name="Stud. Mycol.">
        <title>101 Dothideomycetes genomes: a test case for predicting lifestyles and emergence of pathogens.</title>
        <authorList>
            <person name="Haridas S."/>
            <person name="Albert R."/>
            <person name="Binder M."/>
            <person name="Bloem J."/>
            <person name="Labutti K."/>
            <person name="Salamov A."/>
            <person name="Andreopoulos B."/>
            <person name="Baker S."/>
            <person name="Barry K."/>
            <person name="Bills G."/>
            <person name="Bluhm B."/>
            <person name="Cannon C."/>
            <person name="Castanera R."/>
            <person name="Culley D."/>
            <person name="Daum C."/>
            <person name="Ezra D."/>
            <person name="Gonzalez J."/>
            <person name="Henrissat B."/>
            <person name="Kuo A."/>
            <person name="Liang C."/>
            <person name="Lipzen A."/>
            <person name="Lutzoni F."/>
            <person name="Magnuson J."/>
            <person name="Mondo S."/>
            <person name="Nolan M."/>
            <person name="Ohm R."/>
            <person name="Pangilinan J."/>
            <person name="Park H.-J."/>
            <person name="Ramirez L."/>
            <person name="Alfaro M."/>
            <person name="Sun H."/>
            <person name="Tritt A."/>
            <person name="Yoshinaga Y."/>
            <person name="Zwiers L.-H."/>
            <person name="Turgeon B."/>
            <person name="Goodwin S."/>
            <person name="Spatafora J."/>
            <person name="Crous P."/>
            <person name="Grigoriev I."/>
        </authorList>
    </citation>
    <scope>NUCLEOTIDE SEQUENCE</scope>
    <source>
        <strain evidence="2">CBS 119925</strain>
    </source>
</reference>
<dbReference type="AlphaFoldDB" id="A0A6A6UWT8"/>
<name>A0A6A6UWT8_9PLEO</name>
<gene>
    <name evidence="2" type="ORF">M011DRAFT_315582</name>
</gene>